<dbReference type="Gene3D" id="4.10.240.10">
    <property type="entry name" value="Zn(2)-C6 fungal-type DNA-binding domain"/>
    <property type="match status" value="1"/>
</dbReference>
<evidence type="ECO:0000256" key="2">
    <source>
        <dbReference type="SAM" id="MobiDB-lite"/>
    </source>
</evidence>
<feature type="compositionally biased region" description="Polar residues" evidence="2">
    <location>
        <begin position="796"/>
        <end position="806"/>
    </location>
</feature>
<dbReference type="RefSeq" id="XP_038742713.1">
    <property type="nucleotide sequence ID" value="XM_038892130.1"/>
</dbReference>
<feature type="compositionally biased region" description="Pro residues" evidence="2">
    <location>
        <begin position="280"/>
        <end position="290"/>
    </location>
</feature>
<dbReference type="GO" id="GO:0008270">
    <property type="term" value="F:zinc ion binding"/>
    <property type="evidence" value="ECO:0007669"/>
    <property type="project" value="InterPro"/>
</dbReference>
<sequence>MYERSPRPQTTPIKASIDIHRYAVTKQQSPTAKTRLSSLVALIDRDKRNAFPKSNMAEALLGLATSSYDDAPSSRFSIAKPEDIPAQLLRDLELKKTPTRCEHVSVSLDVPNTVEFAIPENDADAPENIDPALGGFRSQIMDGQAVKVVRAYDVIIRQPQDDPVMQRAVARHIVGLLSTVDESSWVVREVSRGQHGWAFTYICKDSVAMWNRQNGKTASKGLIGEYSQKELDPVISARPAFDCRGTLTIAFVKNSRTINVKYEHTPLHKSVGEMIEHFRPLPPAPPPAPLIPAGDKKKTPRKKKVVELNEDGTPKEPTRKRKSVALNEDGTPKEPKRKRKSAAVNEGGTPVQPKKRRKKKSEAGAEAAADGAVAGEGSQQATVPTKADVAVQSGIHSQVNLNVPPGEASRRREVAIRLLSDSGVDPETLSTEQFSIFANQSPDLQKESLAMLVKYGAERLRIVHPADAAAAASSSTSASSTPELPPSQTETPLVADAFESPSEGKKKRRGGTSKQDDEELIPAPPGTPLRLVSRGGCIRCRINRLKCDRGKPACETCEEEELECQYPLVKAEANKRASRLSAAQVISDDDAEAEAEAEPESEPEPEPAPEPQEEPDDIETIDYTSNMPVANMLTPAAGTSNEDYFNSGPSDLSYTHASNDISMSHGVNSYSEPAATVNFTDHHATTTTYTQPSLTQTATYTQPASVDTNSYTQPVAAETASYTQPTTKSPKASRTSTRRSLPSGARSHTETAVPLPSYAQNWPMSPPKATNTVSPTMTTRQPRTRTSTQTPVQVPAASQQTSYDTTQQAAARAAIQQQQQHRPSPTPQVAQTVTPAQVSPFQAPVQTARAKSRAGQRASTRTPVNTEPRATPTHHTVQPSATMDTSTYNDSHSLSNTSNYNTYNTKYSGSTSSNAAADTRIAYEPYTAQTTSATTSTYPSYDDTYERTTTPVQNTSIAYTPTKNSRSGQYQTRSSGSYSNTTAPAASSYSQTPTTTQQQTASLQSFNMRASATANHARSSSNKYQQQQSQQQQPQQTQPYGSYSTQSQQQAAAPDQHSWYGFGSSGASSTPTNTSGGYATRNSASNAYGNTANANQAYQQQQQQYGSLNMPGHNYAGGDNDMYELLKLHNSGR</sequence>
<dbReference type="SUPFAM" id="SSF57701">
    <property type="entry name" value="Zn2/Cys6 DNA-binding domain"/>
    <property type="match status" value="1"/>
</dbReference>
<keyword evidence="1" id="KW-0539">Nucleus</keyword>
<feature type="compositionally biased region" description="Low complexity" evidence="2">
    <location>
        <begin position="1025"/>
        <end position="1056"/>
    </location>
</feature>
<name>A0A9P6HXV4_9PEZI</name>
<evidence type="ECO:0000313" key="5">
    <source>
        <dbReference type="Proteomes" id="UP000781932"/>
    </source>
</evidence>
<comment type="caution">
    <text evidence="4">The sequence shown here is derived from an EMBL/GenBank/DDBJ whole genome shotgun (WGS) entry which is preliminary data.</text>
</comment>
<feature type="compositionally biased region" description="Polar residues" evidence="2">
    <location>
        <begin position="1065"/>
        <end position="1085"/>
    </location>
</feature>
<feature type="compositionally biased region" description="Polar residues" evidence="2">
    <location>
        <begin position="1003"/>
        <end position="1024"/>
    </location>
</feature>
<feature type="region of interest" description="Disordered" evidence="2">
    <location>
        <begin position="277"/>
        <end position="389"/>
    </location>
</feature>
<organism evidence="4 5">
    <name type="scientific">Colletotrichum karsti</name>
    <dbReference type="NCBI Taxonomy" id="1095194"/>
    <lineage>
        <taxon>Eukaryota</taxon>
        <taxon>Fungi</taxon>
        <taxon>Dikarya</taxon>
        <taxon>Ascomycota</taxon>
        <taxon>Pezizomycotina</taxon>
        <taxon>Sordariomycetes</taxon>
        <taxon>Hypocreomycetidae</taxon>
        <taxon>Glomerellales</taxon>
        <taxon>Glomerellaceae</taxon>
        <taxon>Colletotrichum</taxon>
        <taxon>Colletotrichum boninense species complex</taxon>
    </lineage>
</organism>
<dbReference type="EMBL" id="JAATWM020000033">
    <property type="protein sequence ID" value="KAF9873252.1"/>
    <property type="molecule type" value="Genomic_DNA"/>
</dbReference>
<feature type="compositionally biased region" description="Polar residues" evidence="2">
    <location>
        <begin position="758"/>
        <end position="773"/>
    </location>
</feature>
<reference evidence="4" key="2">
    <citation type="submission" date="2020-11" db="EMBL/GenBank/DDBJ databases">
        <title>Whole genome sequencing of Colletotrichum sp.</title>
        <authorList>
            <person name="Li H."/>
        </authorList>
    </citation>
    <scope>NUCLEOTIDE SEQUENCE</scope>
    <source>
        <strain evidence="4">CkLH20</strain>
    </source>
</reference>
<accession>A0A9P6HXV4</accession>
<feature type="compositionally biased region" description="Polar residues" evidence="2">
    <location>
        <begin position="873"/>
        <end position="890"/>
    </location>
</feature>
<dbReference type="SMART" id="SM00066">
    <property type="entry name" value="GAL4"/>
    <property type="match status" value="1"/>
</dbReference>
<feature type="compositionally biased region" description="Low complexity" evidence="2">
    <location>
        <begin position="774"/>
        <end position="795"/>
    </location>
</feature>
<dbReference type="OrthoDB" id="3251668at2759"/>
<feature type="compositionally biased region" description="Low complexity" evidence="2">
    <location>
        <begin position="1086"/>
        <end position="1105"/>
    </location>
</feature>
<feature type="compositionally biased region" description="Low complexity" evidence="2">
    <location>
        <begin position="364"/>
        <end position="377"/>
    </location>
</feature>
<dbReference type="InterPro" id="IPR036864">
    <property type="entry name" value="Zn2-C6_fun-type_DNA-bd_sf"/>
</dbReference>
<feature type="compositionally biased region" description="Low complexity" evidence="2">
    <location>
        <begin position="931"/>
        <end position="942"/>
    </location>
</feature>
<feature type="region of interest" description="Disordered" evidence="2">
    <location>
        <begin position="717"/>
        <end position="902"/>
    </location>
</feature>
<dbReference type="PROSITE" id="PS50048">
    <property type="entry name" value="ZN2_CY6_FUNGAL_2"/>
    <property type="match status" value="1"/>
</dbReference>
<feature type="domain" description="Zn(2)-C6 fungal-type" evidence="3">
    <location>
        <begin position="536"/>
        <end position="566"/>
    </location>
</feature>
<feature type="compositionally biased region" description="Low complexity" evidence="2">
    <location>
        <begin position="981"/>
        <end position="1002"/>
    </location>
</feature>
<dbReference type="InterPro" id="IPR001138">
    <property type="entry name" value="Zn2Cys6_DnaBD"/>
</dbReference>
<feature type="region of interest" description="Disordered" evidence="2">
    <location>
        <begin position="466"/>
        <end position="532"/>
    </location>
</feature>
<dbReference type="GeneID" id="62165204"/>
<dbReference type="Proteomes" id="UP000781932">
    <property type="component" value="Unassembled WGS sequence"/>
</dbReference>
<protein>
    <submittedName>
        <fullName evidence="4">C6 finger domain-containing protein</fullName>
    </submittedName>
</protein>
<dbReference type="AlphaFoldDB" id="A0A9P6HXV4"/>
<feature type="compositionally biased region" description="Acidic residues" evidence="2">
    <location>
        <begin position="587"/>
        <end position="618"/>
    </location>
</feature>
<evidence type="ECO:0000259" key="3">
    <source>
        <dbReference type="PROSITE" id="PS50048"/>
    </source>
</evidence>
<gene>
    <name evidence="4" type="ORF">CkaCkLH20_09415</name>
</gene>
<feature type="compositionally biased region" description="Polar residues" evidence="2">
    <location>
        <begin position="720"/>
        <end position="740"/>
    </location>
</feature>
<feature type="compositionally biased region" description="Low complexity" evidence="2">
    <location>
        <begin position="807"/>
        <end position="820"/>
    </location>
</feature>
<feature type="region of interest" description="Disordered" evidence="2">
    <location>
        <begin position="581"/>
        <end position="618"/>
    </location>
</feature>
<evidence type="ECO:0000313" key="4">
    <source>
        <dbReference type="EMBL" id="KAF9873252.1"/>
    </source>
</evidence>
<feature type="compositionally biased region" description="Low complexity" evidence="2">
    <location>
        <begin position="468"/>
        <end position="481"/>
    </location>
</feature>
<evidence type="ECO:0000256" key="1">
    <source>
        <dbReference type="ARBA" id="ARBA00023242"/>
    </source>
</evidence>
<feature type="compositionally biased region" description="Polar residues" evidence="2">
    <location>
        <begin position="947"/>
        <end position="980"/>
    </location>
</feature>
<dbReference type="GO" id="GO:0000981">
    <property type="term" value="F:DNA-binding transcription factor activity, RNA polymerase II-specific"/>
    <property type="evidence" value="ECO:0007669"/>
    <property type="project" value="InterPro"/>
</dbReference>
<dbReference type="Pfam" id="PF00172">
    <property type="entry name" value="Zn_clus"/>
    <property type="match status" value="1"/>
</dbReference>
<feature type="compositionally biased region" description="Low complexity" evidence="2">
    <location>
        <begin position="891"/>
        <end position="902"/>
    </location>
</feature>
<reference evidence="4" key="1">
    <citation type="submission" date="2020-03" db="EMBL/GenBank/DDBJ databases">
        <authorList>
            <person name="He L."/>
        </authorList>
    </citation>
    <scope>NUCLEOTIDE SEQUENCE</scope>
    <source>
        <strain evidence="4">CkLH20</strain>
    </source>
</reference>
<keyword evidence="5" id="KW-1185">Reference proteome</keyword>
<feature type="region of interest" description="Disordered" evidence="2">
    <location>
        <begin position="931"/>
        <end position="1120"/>
    </location>
</feature>
<dbReference type="PROSITE" id="PS00463">
    <property type="entry name" value="ZN2_CY6_FUNGAL_1"/>
    <property type="match status" value="1"/>
</dbReference>
<feature type="compositionally biased region" description="Polar residues" evidence="2">
    <location>
        <begin position="821"/>
        <end position="840"/>
    </location>
</feature>
<proteinExistence type="predicted"/>